<dbReference type="PANTHER" id="PTHR23308">
    <property type="entry name" value="NUCLEAR INHIBITOR OF PROTEIN PHOSPHATASE-1"/>
    <property type="match status" value="1"/>
</dbReference>
<feature type="region of interest" description="Disordered" evidence="2">
    <location>
        <begin position="133"/>
        <end position="226"/>
    </location>
</feature>
<feature type="region of interest" description="Disordered" evidence="2">
    <location>
        <begin position="1"/>
        <end position="47"/>
    </location>
</feature>
<feature type="region of interest" description="Disordered" evidence="2">
    <location>
        <begin position="591"/>
        <end position="610"/>
    </location>
</feature>
<dbReference type="Proteomes" id="UP000256345">
    <property type="component" value="Unassembled WGS sequence"/>
</dbReference>
<dbReference type="Pfam" id="PF16697">
    <property type="entry name" value="Yop-YscD_cpl"/>
    <property type="match status" value="1"/>
</dbReference>
<gene>
    <name evidence="5" type="ORF">ATI61_11776</name>
</gene>
<organism evidence="5 6">
    <name type="scientific">Archangium gephyra</name>
    <dbReference type="NCBI Taxonomy" id="48"/>
    <lineage>
        <taxon>Bacteria</taxon>
        <taxon>Pseudomonadati</taxon>
        <taxon>Myxococcota</taxon>
        <taxon>Myxococcia</taxon>
        <taxon>Myxococcales</taxon>
        <taxon>Cystobacterineae</taxon>
        <taxon>Archangiaceae</taxon>
        <taxon>Archangium</taxon>
    </lineage>
</organism>
<feature type="transmembrane region" description="Helical" evidence="3">
    <location>
        <begin position="230"/>
        <end position="248"/>
    </location>
</feature>
<feature type="domain" description="FHA" evidence="4">
    <location>
        <begin position="76"/>
        <end position="125"/>
    </location>
</feature>
<evidence type="ECO:0000256" key="2">
    <source>
        <dbReference type="SAM" id="MobiDB-lite"/>
    </source>
</evidence>
<feature type="compositionally biased region" description="Low complexity" evidence="2">
    <location>
        <begin position="134"/>
        <end position="145"/>
    </location>
</feature>
<feature type="compositionally biased region" description="Basic and acidic residues" evidence="2">
    <location>
        <begin position="596"/>
        <end position="610"/>
    </location>
</feature>
<evidence type="ECO:0000256" key="3">
    <source>
        <dbReference type="SAM" id="Phobius"/>
    </source>
</evidence>
<feature type="compositionally biased region" description="Low complexity" evidence="2">
    <location>
        <begin position="167"/>
        <end position="183"/>
    </location>
</feature>
<name>A0ABX9JNR4_9BACT</name>
<protein>
    <submittedName>
        <fullName evidence="5">FHA domain protein</fullName>
    </submittedName>
</protein>
<dbReference type="RefSeq" id="WP_047856950.1">
    <property type="nucleotide sequence ID" value="NZ_CP011509.1"/>
</dbReference>
<keyword evidence="3" id="KW-1133">Transmembrane helix</keyword>
<keyword evidence="3" id="KW-0472">Membrane</keyword>
<dbReference type="PROSITE" id="PS50005">
    <property type="entry name" value="TPR"/>
    <property type="match status" value="1"/>
</dbReference>
<keyword evidence="3" id="KW-0812">Transmembrane</keyword>
<proteinExistence type="predicted"/>
<dbReference type="EMBL" id="QUMU01000017">
    <property type="protein sequence ID" value="REG23233.1"/>
    <property type="molecule type" value="Genomic_DNA"/>
</dbReference>
<dbReference type="InterPro" id="IPR000253">
    <property type="entry name" value="FHA_dom"/>
</dbReference>
<evidence type="ECO:0000256" key="1">
    <source>
        <dbReference type="PROSITE-ProRule" id="PRU00339"/>
    </source>
</evidence>
<comment type="caution">
    <text evidence="5">The sequence shown here is derived from an EMBL/GenBank/DDBJ whole genome shotgun (WGS) entry which is preliminary data.</text>
</comment>
<evidence type="ECO:0000313" key="5">
    <source>
        <dbReference type="EMBL" id="REG23233.1"/>
    </source>
</evidence>
<feature type="repeat" description="TPR" evidence="1">
    <location>
        <begin position="516"/>
        <end position="549"/>
    </location>
</feature>
<dbReference type="InterPro" id="IPR050923">
    <property type="entry name" value="Cell_Proc_Reg/RNA_Proc"/>
</dbReference>
<dbReference type="SUPFAM" id="SSF49879">
    <property type="entry name" value="SMAD/FHA domain"/>
    <property type="match status" value="1"/>
</dbReference>
<keyword evidence="1" id="KW-0802">TPR repeat</keyword>
<evidence type="ECO:0000259" key="4">
    <source>
        <dbReference type="PROSITE" id="PS50006"/>
    </source>
</evidence>
<dbReference type="SMART" id="SM00240">
    <property type="entry name" value="FHA"/>
    <property type="match status" value="1"/>
</dbReference>
<dbReference type="InterPro" id="IPR011990">
    <property type="entry name" value="TPR-like_helical_dom_sf"/>
</dbReference>
<reference evidence="5 6" key="1">
    <citation type="submission" date="2018-08" db="EMBL/GenBank/DDBJ databases">
        <title>Genomic Encyclopedia of Archaeal and Bacterial Type Strains, Phase II (KMG-II): from individual species to whole genera.</title>
        <authorList>
            <person name="Goeker M."/>
        </authorList>
    </citation>
    <scope>NUCLEOTIDE SEQUENCE [LARGE SCALE GENOMIC DNA]</scope>
    <source>
        <strain evidence="5 6">DSM 2261</strain>
    </source>
</reference>
<dbReference type="SMART" id="SM00028">
    <property type="entry name" value="TPR"/>
    <property type="match status" value="3"/>
</dbReference>
<dbReference type="Gene3D" id="2.60.200.20">
    <property type="match status" value="1"/>
</dbReference>
<dbReference type="Gene3D" id="1.25.40.10">
    <property type="entry name" value="Tetratricopeptide repeat domain"/>
    <property type="match status" value="1"/>
</dbReference>
<accession>A0ABX9JNR4</accession>
<dbReference type="InterPro" id="IPR032030">
    <property type="entry name" value="YscD_cytoplasmic_dom"/>
</dbReference>
<evidence type="ECO:0000313" key="6">
    <source>
        <dbReference type="Proteomes" id="UP000256345"/>
    </source>
</evidence>
<keyword evidence="6" id="KW-1185">Reference proteome</keyword>
<dbReference type="InterPro" id="IPR008984">
    <property type="entry name" value="SMAD_FHA_dom_sf"/>
</dbReference>
<dbReference type="PROSITE" id="PS50006">
    <property type="entry name" value="FHA_DOMAIN"/>
    <property type="match status" value="1"/>
</dbReference>
<dbReference type="SUPFAM" id="SSF48452">
    <property type="entry name" value="TPR-like"/>
    <property type="match status" value="1"/>
</dbReference>
<sequence length="610" mass="65614">MSNGSPPARRRPTTGSPSGGTPSGGSTSQRPAVRRTATGAAPAVRAEPPLPVMGTKLVCSAGPCAGSEFALEEGEYVIGRANDNPICIPDTSVSRKHVLIRRVGGGWEVSDLGSGNGTLLNGEPLTTEMPLSHGDTLTLGDTELTFNDSSNATMMMPMPSAPPPRPGRSSTRSSAPAAAPAEEAGGEEGGALAGVPRRPPPRPETRVRSTRGRAAATPQDPAAQKRKKRLLILTAAVFVMLVGLLAVMKVQQQREAEVEARNAQLAQQRREQIDALFQEAKNFIRDGKWADAKAKLLEIQELEPNYVQLPDYLARVEKEIPNQQALDEAKAALEKDQLGPAAAALAKVSKDTQLFETVRQLRTSLKDKADKRVRDALALFEQKQLDQAKAITDDVLAAEPEHRDAKVVNEQAERAIAIRDAPPPPPTVREAPKPWDQAVDRFRDGDLNGAVAMANACAGKSPQCKTLMAQMADFGNLYKKLEDLDAKGLARLLDLDKKITKGQGSKLSRNAGTRAANIFFKSASAAKASGQYGRAMENAQRALQADPSHAGANNIVAEMRAKAKELYLFAYSLKDSNPEDAVPKFREVMAMTPSEDETHQKAKSWVEKLK</sequence>
<dbReference type="CDD" id="cd00060">
    <property type="entry name" value="FHA"/>
    <property type="match status" value="1"/>
</dbReference>
<dbReference type="InterPro" id="IPR019734">
    <property type="entry name" value="TPR_rpt"/>
</dbReference>